<feature type="region of interest" description="Disordered" evidence="2">
    <location>
        <begin position="13"/>
        <end position="150"/>
    </location>
</feature>
<feature type="compositionally biased region" description="Low complexity" evidence="2">
    <location>
        <begin position="105"/>
        <end position="117"/>
    </location>
</feature>
<proteinExistence type="inferred from homology"/>
<dbReference type="PANTHER" id="PTHR33565:SF1">
    <property type="entry name" value="DORMANCY-ASSOCIATED PROTEIN HOMOLOG 3"/>
    <property type="match status" value="1"/>
</dbReference>
<reference evidence="3" key="2">
    <citation type="submission" date="2023-06" db="EMBL/GenBank/DDBJ databases">
        <authorList>
            <person name="Ma L."/>
            <person name="Liu K.-W."/>
            <person name="Li Z."/>
            <person name="Hsiao Y.-Y."/>
            <person name="Qi Y."/>
            <person name="Fu T."/>
            <person name="Tang G."/>
            <person name="Zhang D."/>
            <person name="Sun W.-H."/>
            <person name="Liu D.-K."/>
            <person name="Li Y."/>
            <person name="Chen G.-Z."/>
            <person name="Liu X.-D."/>
            <person name="Liao X.-Y."/>
            <person name="Jiang Y.-T."/>
            <person name="Yu X."/>
            <person name="Hao Y."/>
            <person name="Huang J."/>
            <person name="Zhao X.-W."/>
            <person name="Ke S."/>
            <person name="Chen Y.-Y."/>
            <person name="Wu W.-L."/>
            <person name="Hsu J.-L."/>
            <person name="Lin Y.-F."/>
            <person name="Huang M.-D."/>
            <person name="Li C.-Y."/>
            <person name="Huang L."/>
            <person name="Wang Z.-W."/>
            <person name="Zhao X."/>
            <person name="Zhong W.-Y."/>
            <person name="Peng D.-H."/>
            <person name="Ahmad S."/>
            <person name="Lan S."/>
            <person name="Zhang J.-S."/>
            <person name="Tsai W.-C."/>
            <person name="Van De Peer Y."/>
            <person name="Liu Z.-J."/>
        </authorList>
    </citation>
    <scope>NUCLEOTIDE SEQUENCE</scope>
    <source>
        <strain evidence="3">CP</strain>
        <tissue evidence="3">Leaves</tissue>
    </source>
</reference>
<reference evidence="3" key="1">
    <citation type="journal article" date="2023" name="Nat. Commun.">
        <title>Diploid and tetraploid genomes of Acorus and the evolution of monocots.</title>
        <authorList>
            <person name="Ma L."/>
            <person name="Liu K.W."/>
            <person name="Li Z."/>
            <person name="Hsiao Y.Y."/>
            <person name="Qi Y."/>
            <person name="Fu T."/>
            <person name="Tang G.D."/>
            <person name="Zhang D."/>
            <person name="Sun W.H."/>
            <person name="Liu D.K."/>
            <person name="Li Y."/>
            <person name="Chen G.Z."/>
            <person name="Liu X.D."/>
            <person name="Liao X.Y."/>
            <person name="Jiang Y.T."/>
            <person name="Yu X."/>
            <person name="Hao Y."/>
            <person name="Huang J."/>
            <person name="Zhao X.W."/>
            <person name="Ke S."/>
            <person name="Chen Y.Y."/>
            <person name="Wu W.L."/>
            <person name="Hsu J.L."/>
            <person name="Lin Y.F."/>
            <person name="Huang M.D."/>
            <person name="Li C.Y."/>
            <person name="Huang L."/>
            <person name="Wang Z.W."/>
            <person name="Zhao X."/>
            <person name="Zhong W.Y."/>
            <person name="Peng D.H."/>
            <person name="Ahmad S."/>
            <person name="Lan S."/>
            <person name="Zhang J.S."/>
            <person name="Tsai W.C."/>
            <person name="Van de Peer Y."/>
            <person name="Liu Z.J."/>
        </authorList>
    </citation>
    <scope>NUCLEOTIDE SEQUENCE</scope>
    <source>
        <strain evidence="3">CP</strain>
    </source>
</reference>
<feature type="compositionally biased region" description="Pro residues" evidence="2">
    <location>
        <begin position="94"/>
        <end position="104"/>
    </location>
</feature>
<organism evidence="3 4">
    <name type="scientific">Acorus calamus</name>
    <name type="common">Sweet flag</name>
    <dbReference type="NCBI Taxonomy" id="4465"/>
    <lineage>
        <taxon>Eukaryota</taxon>
        <taxon>Viridiplantae</taxon>
        <taxon>Streptophyta</taxon>
        <taxon>Embryophyta</taxon>
        <taxon>Tracheophyta</taxon>
        <taxon>Spermatophyta</taxon>
        <taxon>Magnoliopsida</taxon>
        <taxon>Liliopsida</taxon>
        <taxon>Acoraceae</taxon>
        <taxon>Acorus</taxon>
    </lineage>
</organism>
<comment type="caution">
    <text evidence="3">The sequence shown here is derived from an EMBL/GenBank/DDBJ whole genome shotgun (WGS) entry which is preliminary data.</text>
</comment>
<protein>
    <submittedName>
        <fullName evidence="3">Uncharacterized protein</fullName>
    </submittedName>
</protein>
<dbReference type="EMBL" id="JAUJYO010000016">
    <property type="protein sequence ID" value="KAK1294540.1"/>
    <property type="molecule type" value="Genomic_DNA"/>
</dbReference>
<evidence type="ECO:0000313" key="3">
    <source>
        <dbReference type="EMBL" id="KAK1294540.1"/>
    </source>
</evidence>
<dbReference type="PANTHER" id="PTHR33565">
    <property type="entry name" value="DORMANCY-ASSOCIATED PROTEIN 1"/>
    <property type="match status" value="1"/>
</dbReference>
<dbReference type="Pfam" id="PF05564">
    <property type="entry name" value="Auxin_repressed"/>
    <property type="match status" value="1"/>
</dbReference>
<gene>
    <name evidence="3" type="ORF">QJS10_CPA16g01548</name>
</gene>
<evidence type="ECO:0000313" key="4">
    <source>
        <dbReference type="Proteomes" id="UP001180020"/>
    </source>
</evidence>
<dbReference type="InterPro" id="IPR008406">
    <property type="entry name" value="DRM/ARP"/>
</dbReference>
<dbReference type="Proteomes" id="UP001180020">
    <property type="component" value="Unassembled WGS sequence"/>
</dbReference>
<name>A0AAV9D016_ACOCL</name>
<dbReference type="AlphaFoldDB" id="A0AAV9D016"/>
<evidence type="ECO:0000256" key="2">
    <source>
        <dbReference type="SAM" id="MobiDB-lite"/>
    </source>
</evidence>
<keyword evidence="4" id="KW-1185">Reference proteome</keyword>
<comment type="similarity">
    <text evidence="1">Belongs to the DRM1/ARP family.</text>
</comment>
<feature type="compositionally biased region" description="Low complexity" evidence="2">
    <location>
        <begin position="70"/>
        <end position="86"/>
    </location>
</feature>
<accession>A0AAV9D016</accession>
<sequence length="150" mass="15587">MGLLDKLWDETVAGPMPETGLKKLRNFTFRPGPSSGKGAPPSPSVARSNGPRLSIDVPDGGIVRSNGEDPMTPTTPATPTTNPAVTRSIMIIRPPSPAGTPPASPAGSTPPLSPFFGGRDGNRFRRKSSSVYERGTTGTANRSSGPPHDV</sequence>
<evidence type="ECO:0000256" key="1">
    <source>
        <dbReference type="ARBA" id="ARBA00010502"/>
    </source>
</evidence>